<comment type="caution">
    <text evidence="1">The sequence shown here is derived from an EMBL/GenBank/DDBJ whole genome shotgun (WGS) entry which is preliminary data.</text>
</comment>
<reference evidence="1" key="1">
    <citation type="submission" date="2022-07" db="EMBL/GenBank/DDBJ databases">
        <title>Chromosome-level genome of Muraenolepis orangiensis.</title>
        <authorList>
            <person name="Kim J."/>
        </authorList>
    </citation>
    <scope>NUCLEOTIDE SEQUENCE</scope>
    <source>
        <strain evidence="1">KU_S4_2022</strain>
        <tissue evidence="1">Muscle</tissue>
    </source>
</reference>
<accession>A0A9Q0DTI5</accession>
<name>A0A9Q0DTI5_9TELE</name>
<dbReference type="OrthoDB" id="46257at2759"/>
<proteinExistence type="predicted"/>
<protein>
    <submittedName>
        <fullName evidence="1">Uncharacterized protein</fullName>
    </submittedName>
</protein>
<dbReference type="EMBL" id="JANIIK010000112">
    <property type="protein sequence ID" value="KAJ3593313.1"/>
    <property type="molecule type" value="Genomic_DNA"/>
</dbReference>
<evidence type="ECO:0000313" key="2">
    <source>
        <dbReference type="Proteomes" id="UP001148018"/>
    </source>
</evidence>
<gene>
    <name evidence="1" type="ORF">NHX12_005648</name>
</gene>
<keyword evidence="2" id="KW-1185">Reference proteome</keyword>
<dbReference type="AlphaFoldDB" id="A0A9Q0DTI5"/>
<evidence type="ECO:0000313" key="1">
    <source>
        <dbReference type="EMBL" id="KAJ3593313.1"/>
    </source>
</evidence>
<feature type="non-terminal residue" evidence="1">
    <location>
        <position position="117"/>
    </location>
</feature>
<sequence>SGDDHPVDKEMESCFTADSCWDCVCMAADREPPIGRLISPDPCQRCHCSLAQTLGPQEAPVDRPFWGPGDPAMALPFDLAGIVNRVESLLWRPEEETEETKEMKDEEEGMCSFMFTV</sequence>
<organism evidence="1 2">
    <name type="scientific">Muraenolepis orangiensis</name>
    <name type="common">Patagonian moray cod</name>
    <dbReference type="NCBI Taxonomy" id="630683"/>
    <lineage>
        <taxon>Eukaryota</taxon>
        <taxon>Metazoa</taxon>
        <taxon>Chordata</taxon>
        <taxon>Craniata</taxon>
        <taxon>Vertebrata</taxon>
        <taxon>Euteleostomi</taxon>
        <taxon>Actinopterygii</taxon>
        <taxon>Neopterygii</taxon>
        <taxon>Teleostei</taxon>
        <taxon>Neoteleostei</taxon>
        <taxon>Acanthomorphata</taxon>
        <taxon>Zeiogadaria</taxon>
        <taxon>Gadariae</taxon>
        <taxon>Gadiformes</taxon>
        <taxon>Muraenolepidoidei</taxon>
        <taxon>Muraenolepididae</taxon>
        <taxon>Muraenolepis</taxon>
    </lineage>
</organism>
<dbReference type="Proteomes" id="UP001148018">
    <property type="component" value="Unassembled WGS sequence"/>
</dbReference>